<evidence type="ECO:0000313" key="2">
    <source>
        <dbReference type="EMBL" id="KAJ7342932.1"/>
    </source>
</evidence>
<dbReference type="Gene3D" id="3.40.50.300">
    <property type="entry name" value="P-loop containing nucleotide triphosphate hydrolases"/>
    <property type="match status" value="1"/>
</dbReference>
<dbReference type="Proteomes" id="UP001218218">
    <property type="component" value="Unassembled WGS sequence"/>
</dbReference>
<feature type="compositionally biased region" description="Basic and acidic residues" evidence="1">
    <location>
        <begin position="103"/>
        <end position="112"/>
    </location>
</feature>
<feature type="region of interest" description="Disordered" evidence="1">
    <location>
        <begin position="103"/>
        <end position="129"/>
    </location>
</feature>
<name>A0AAD6ZWF1_9AGAR</name>
<evidence type="ECO:0000313" key="3">
    <source>
        <dbReference type="Proteomes" id="UP001218218"/>
    </source>
</evidence>
<dbReference type="InterPro" id="IPR027417">
    <property type="entry name" value="P-loop_NTPase"/>
</dbReference>
<accession>A0AAD6ZWF1</accession>
<reference evidence="2" key="1">
    <citation type="submission" date="2023-03" db="EMBL/GenBank/DDBJ databases">
        <title>Massive genome expansion in bonnet fungi (Mycena s.s.) driven by repeated elements and novel gene families across ecological guilds.</title>
        <authorList>
            <consortium name="Lawrence Berkeley National Laboratory"/>
            <person name="Harder C.B."/>
            <person name="Miyauchi S."/>
            <person name="Viragh M."/>
            <person name="Kuo A."/>
            <person name="Thoen E."/>
            <person name="Andreopoulos B."/>
            <person name="Lu D."/>
            <person name="Skrede I."/>
            <person name="Drula E."/>
            <person name="Henrissat B."/>
            <person name="Morin E."/>
            <person name="Kohler A."/>
            <person name="Barry K."/>
            <person name="LaButti K."/>
            <person name="Morin E."/>
            <person name="Salamov A."/>
            <person name="Lipzen A."/>
            <person name="Mereny Z."/>
            <person name="Hegedus B."/>
            <person name="Baldrian P."/>
            <person name="Stursova M."/>
            <person name="Weitz H."/>
            <person name="Taylor A."/>
            <person name="Grigoriev I.V."/>
            <person name="Nagy L.G."/>
            <person name="Martin F."/>
            <person name="Kauserud H."/>
        </authorList>
    </citation>
    <scope>NUCLEOTIDE SEQUENCE</scope>
    <source>
        <strain evidence="2">CBHHK002</strain>
    </source>
</reference>
<dbReference type="EMBL" id="JARIHO010000024">
    <property type="protein sequence ID" value="KAJ7342932.1"/>
    <property type="molecule type" value="Genomic_DNA"/>
</dbReference>
<proteinExistence type="predicted"/>
<sequence length="148" mass="16308">MSFPANNPRACPSVLFINGFLGVGKLSVAREVQKKLDASRLLDNHLLIDVAQTIEPNRSPAHYALRTALRRAAFDRLKAVEDISVTLVLTSCSASTLPYDAEGKCRTRDQRRTGKGQGQADGWTSNYRYADEAQAAGRERVRGEDGWS</sequence>
<protein>
    <submittedName>
        <fullName evidence="2">Uncharacterized protein</fullName>
    </submittedName>
</protein>
<dbReference type="AlphaFoldDB" id="A0AAD6ZWF1"/>
<organism evidence="2 3">
    <name type="scientific">Mycena albidolilacea</name>
    <dbReference type="NCBI Taxonomy" id="1033008"/>
    <lineage>
        <taxon>Eukaryota</taxon>
        <taxon>Fungi</taxon>
        <taxon>Dikarya</taxon>
        <taxon>Basidiomycota</taxon>
        <taxon>Agaricomycotina</taxon>
        <taxon>Agaricomycetes</taxon>
        <taxon>Agaricomycetidae</taxon>
        <taxon>Agaricales</taxon>
        <taxon>Marasmiineae</taxon>
        <taxon>Mycenaceae</taxon>
        <taxon>Mycena</taxon>
    </lineage>
</organism>
<gene>
    <name evidence="2" type="ORF">DFH08DRAFT_873811</name>
</gene>
<keyword evidence="3" id="KW-1185">Reference proteome</keyword>
<comment type="caution">
    <text evidence="2">The sequence shown here is derived from an EMBL/GenBank/DDBJ whole genome shotgun (WGS) entry which is preliminary data.</text>
</comment>
<evidence type="ECO:0000256" key="1">
    <source>
        <dbReference type="SAM" id="MobiDB-lite"/>
    </source>
</evidence>